<dbReference type="SUPFAM" id="SSF57959">
    <property type="entry name" value="Leucine zipper domain"/>
    <property type="match status" value="1"/>
</dbReference>
<dbReference type="InterPro" id="IPR046347">
    <property type="entry name" value="bZIP_sf"/>
</dbReference>
<dbReference type="GO" id="GO:0090575">
    <property type="term" value="C:RNA polymerase II transcription regulator complex"/>
    <property type="evidence" value="ECO:0007669"/>
    <property type="project" value="TreeGrafter"/>
</dbReference>
<sequence length="345" mass="38826">MYPTTKSKNNTSMYHTNSVAALTPISAIVNDPYHWDQPVHVHSHDYVTVSGHSNDSLWYANSVLCHQEQTKGMDNNQSNDSIHRKTLSPHQPSLAYHHSAGPRAVIPSKRAAQNRAAQRAFRQRRERYVKELEKKAKLMDEWKAEMEQLRQQNKELREYNMNLEKQIHQMNSLGFEQQKLVSPIHSPSVATEIIPAPVVVVMDQPTVKSAGRGVKQEPQTLYNEFQASLMPATLGSSDHTNSIGSPTTSCSSSSSFNGLEDVQHAAYQPDQIPWSIPVPNNFDHYANLDFMSGGQDLNTLCAILQTRQRTETNRYAKNNTINYVASEQGLPINQQSDSILLATNF</sequence>
<feature type="region of interest" description="Disordered" evidence="4">
    <location>
        <begin position="236"/>
        <end position="255"/>
    </location>
</feature>
<dbReference type="PROSITE" id="PS00036">
    <property type="entry name" value="BZIP_BASIC"/>
    <property type="match status" value="1"/>
</dbReference>
<dbReference type="InterPro" id="IPR050936">
    <property type="entry name" value="AP-1-like"/>
</dbReference>
<dbReference type="PANTHER" id="PTHR40621">
    <property type="entry name" value="TRANSCRIPTION FACTOR KAPC-RELATED"/>
    <property type="match status" value="1"/>
</dbReference>
<dbReference type="Pfam" id="PF00170">
    <property type="entry name" value="bZIP_1"/>
    <property type="match status" value="1"/>
</dbReference>
<dbReference type="GO" id="GO:0001228">
    <property type="term" value="F:DNA-binding transcription activator activity, RNA polymerase II-specific"/>
    <property type="evidence" value="ECO:0007669"/>
    <property type="project" value="TreeGrafter"/>
</dbReference>
<evidence type="ECO:0000256" key="2">
    <source>
        <dbReference type="ARBA" id="ARBA00023242"/>
    </source>
</evidence>
<organism evidence="6 7">
    <name type="scientific">Parasitella parasitica</name>
    <dbReference type="NCBI Taxonomy" id="35722"/>
    <lineage>
        <taxon>Eukaryota</taxon>
        <taxon>Fungi</taxon>
        <taxon>Fungi incertae sedis</taxon>
        <taxon>Mucoromycota</taxon>
        <taxon>Mucoromycotina</taxon>
        <taxon>Mucoromycetes</taxon>
        <taxon>Mucorales</taxon>
        <taxon>Mucorineae</taxon>
        <taxon>Mucoraceae</taxon>
        <taxon>Parasitella</taxon>
    </lineage>
</organism>
<proteinExistence type="predicted"/>
<dbReference type="CDD" id="cd14688">
    <property type="entry name" value="bZIP_YAP"/>
    <property type="match status" value="1"/>
</dbReference>
<accession>A0A0B7MVY3</accession>
<dbReference type="Gene3D" id="1.20.5.170">
    <property type="match status" value="1"/>
</dbReference>
<evidence type="ECO:0000313" key="7">
    <source>
        <dbReference type="Proteomes" id="UP000054107"/>
    </source>
</evidence>
<comment type="subcellular location">
    <subcellularLocation>
        <location evidence="1">Nucleus</location>
    </subcellularLocation>
</comment>
<dbReference type="GO" id="GO:0000976">
    <property type="term" value="F:transcription cis-regulatory region binding"/>
    <property type="evidence" value="ECO:0007669"/>
    <property type="project" value="InterPro"/>
</dbReference>
<gene>
    <name evidence="6" type="primary">PARPA_03873.1 scaffold 9853</name>
</gene>
<dbReference type="EMBL" id="LN723314">
    <property type="protein sequence ID" value="CEP10236.1"/>
    <property type="molecule type" value="Genomic_DNA"/>
</dbReference>
<dbReference type="InterPro" id="IPR004827">
    <property type="entry name" value="bZIP"/>
</dbReference>
<evidence type="ECO:0000256" key="4">
    <source>
        <dbReference type="SAM" id="MobiDB-lite"/>
    </source>
</evidence>
<dbReference type="STRING" id="35722.A0A0B7MVY3"/>
<evidence type="ECO:0000259" key="5">
    <source>
        <dbReference type="PROSITE" id="PS00036"/>
    </source>
</evidence>
<dbReference type="AlphaFoldDB" id="A0A0B7MVY3"/>
<feature type="compositionally biased region" description="Low complexity" evidence="4">
    <location>
        <begin position="242"/>
        <end position="255"/>
    </location>
</feature>
<dbReference type="OrthoDB" id="2593073at2759"/>
<dbReference type="SMART" id="SM00338">
    <property type="entry name" value="BRLZ"/>
    <property type="match status" value="1"/>
</dbReference>
<keyword evidence="7" id="KW-1185">Reference proteome</keyword>
<feature type="domain" description="BZIP" evidence="5">
    <location>
        <begin position="109"/>
        <end position="124"/>
    </location>
</feature>
<evidence type="ECO:0000256" key="3">
    <source>
        <dbReference type="SAM" id="Coils"/>
    </source>
</evidence>
<protein>
    <recommendedName>
        <fullName evidence="5">BZIP domain-containing protein</fullName>
    </recommendedName>
</protein>
<name>A0A0B7MVY3_9FUNG</name>
<feature type="coiled-coil region" evidence="3">
    <location>
        <begin position="125"/>
        <end position="173"/>
    </location>
</feature>
<keyword evidence="2" id="KW-0539">Nucleus</keyword>
<evidence type="ECO:0000256" key="1">
    <source>
        <dbReference type="ARBA" id="ARBA00004123"/>
    </source>
</evidence>
<reference evidence="6 7" key="1">
    <citation type="submission" date="2014-09" db="EMBL/GenBank/DDBJ databases">
        <authorList>
            <person name="Ellenberger Sabrina"/>
        </authorList>
    </citation>
    <scope>NUCLEOTIDE SEQUENCE [LARGE SCALE GENOMIC DNA]</scope>
    <source>
        <strain evidence="6 7">CBS 412.66</strain>
    </source>
</reference>
<dbReference type="Proteomes" id="UP000054107">
    <property type="component" value="Unassembled WGS sequence"/>
</dbReference>
<keyword evidence="3" id="KW-0175">Coiled coil</keyword>
<evidence type="ECO:0000313" key="6">
    <source>
        <dbReference type="EMBL" id="CEP10236.1"/>
    </source>
</evidence>
<dbReference type="PANTHER" id="PTHR40621:SF6">
    <property type="entry name" value="AP-1-LIKE TRANSCRIPTION FACTOR YAP1-RELATED"/>
    <property type="match status" value="1"/>
</dbReference>